<gene>
    <name evidence="2" type="ORF">RIMI_LOCUS14820843</name>
</gene>
<feature type="compositionally biased region" description="Polar residues" evidence="1">
    <location>
        <begin position="32"/>
        <end position="49"/>
    </location>
</feature>
<reference evidence="2" key="1">
    <citation type="submission" date="2023-07" db="EMBL/GenBank/DDBJ databases">
        <authorList>
            <person name="Stuckert A."/>
        </authorList>
    </citation>
    <scope>NUCLEOTIDE SEQUENCE</scope>
</reference>
<name>A0ABN9LZ61_9NEOB</name>
<dbReference type="Proteomes" id="UP001176940">
    <property type="component" value="Unassembled WGS sequence"/>
</dbReference>
<feature type="region of interest" description="Disordered" evidence="1">
    <location>
        <begin position="1"/>
        <end position="49"/>
    </location>
</feature>
<dbReference type="EMBL" id="CAUEEQ010038856">
    <property type="protein sequence ID" value="CAJ0954740.1"/>
    <property type="molecule type" value="Genomic_DNA"/>
</dbReference>
<accession>A0ABN9LZ61</accession>
<sequence>MSKPPNNPGPTGVQVYRGSVNRPPAPLHTGTMALNQAPSSTSHNPTSMSMKMPIRPPQKLTLMAPQDCGGGTQGVAKLITSSMVGGKASNIGVQKSAGPGLFSPPLTILTPPYKQNGGKMPAPASLSVLSTLNSFPLRVVSFTTEPSPKAGASKDAIVTGPAPGTFNHGLPRSKCHPSSLVIIPYGPSFVGYGLCRVSDNVPVPTPLFPDILGGLHTSTGQHTTPIPRPSLSGHLQPAQTADGAHAQSKGAPPSQFWPYLRN</sequence>
<evidence type="ECO:0000313" key="2">
    <source>
        <dbReference type="EMBL" id="CAJ0954740.1"/>
    </source>
</evidence>
<evidence type="ECO:0000313" key="3">
    <source>
        <dbReference type="Proteomes" id="UP001176940"/>
    </source>
</evidence>
<organism evidence="2 3">
    <name type="scientific">Ranitomeya imitator</name>
    <name type="common">mimic poison frog</name>
    <dbReference type="NCBI Taxonomy" id="111125"/>
    <lineage>
        <taxon>Eukaryota</taxon>
        <taxon>Metazoa</taxon>
        <taxon>Chordata</taxon>
        <taxon>Craniata</taxon>
        <taxon>Vertebrata</taxon>
        <taxon>Euteleostomi</taxon>
        <taxon>Amphibia</taxon>
        <taxon>Batrachia</taxon>
        <taxon>Anura</taxon>
        <taxon>Neobatrachia</taxon>
        <taxon>Hyloidea</taxon>
        <taxon>Dendrobatidae</taxon>
        <taxon>Dendrobatinae</taxon>
        <taxon>Ranitomeya</taxon>
    </lineage>
</organism>
<evidence type="ECO:0000256" key="1">
    <source>
        <dbReference type="SAM" id="MobiDB-lite"/>
    </source>
</evidence>
<keyword evidence="3" id="KW-1185">Reference proteome</keyword>
<protein>
    <submittedName>
        <fullName evidence="2">Uncharacterized protein</fullName>
    </submittedName>
</protein>
<proteinExistence type="predicted"/>
<feature type="region of interest" description="Disordered" evidence="1">
    <location>
        <begin position="218"/>
        <end position="262"/>
    </location>
</feature>
<comment type="caution">
    <text evidence="2">The sequence shown here is derived from an EMBL/GenBank/DDBJ whole genome shotgun (WGS) entry which is preliminary data.</text>
</comment>